<evidence type="ECO:0000313" key="15">
    <source>
        <dbReference type="Proteomes" id="UP001295423"/>
    </source>
</evidence>
<feature type="compositionally biased region" description="Acidic residues" evidence="12">
    <location>
        <begin position="1438"/>
        <end position="1456"/>
    </location>
</feature>
<dbReference type="CDD" id="cd02735">
    <property type="entry name" value="RNAP_I_Rpa1_C"/>
    <property type="match status" value="1"/>
</dbReference>
<evidence type="ECO:0000256" key="10">
    <source>
        <dbReference type="ARBA" id="ARBA00023242"/>
    </source>
</evidence>
<feature type="region of interest" description="Disordered" evidence="12">
    <location>
        <begin position="1398"/>
        <end position="1519"/>
    </location>
</feature>
<gene>
    <name evidence="14" type="ORF">CYCCA115_LOCUS15721</name>
</gene>
<feature type="compositionally biased region" description="Low complexity" evidence="12">
    <location>
        <begin position="1478"/>
        <end position="1487"/>
    </location>
</feature>
<comment type="function">
    <text evidence="11">DNA-dependent RNA polymerase catalyzes the transcription of DNA into RNA using the four ribonucleoside triphosphates as substrates.</text>
</comment>
<dbReference type="Pfam" id="PF04983">
    <property type="entry name" value="RNA_pol_Rpb1_3"/>
    <property type="match status" value="1"/>
</dbReference>
<dbReference type="InterPro" id="IPR015699">
    <property type="entry name" value="DNA-dir_RNA_pol1_lsu_N"/>
</dbReference>
<keyword evidence="5 11" id="KW-0548">Nucleotidyltransferase</keyword>
<dbReference type="Gene3D" id="1.10.150.390">
    <property type="match status" value="1"/>
</dbReference>
<dbReference type="Gene3D" id="1.10.274.100">
    <property type="entry name" value="RNA polymerase Rpb1, domain 3"/>
    <property type="match status" value="1"/>
</dbReference>
<dbReference type="GO" id="GO:0003677">
    <property type="term" value="F:DNA binding"/>
    <property type="evidence" value="ECO:0007669"/>
    <property type="project" value="InterPro"/>
</dbReference>
<feature type="compositionally biased region" description="Acidic residues" evidence="12">
    <location>
        <begin position="1420"/>
        <end position="1430"/>
    </location>
</feature>
<keyword evidence="6" id="KW-0479">Metal-binding</keyword>
<feature type="region of interest" description="Disordered" evidence="12">
    <location>
        <begin position="258"/>
        <end position="283"/>
    </location>
</feature>
<dbReference type="EMBL" id="CAKOGP040001881">
    <property type="protein sequence ID" value="CAJ1955371.1"/>
    <property type="molecule type" value="Genomic_DNA"/>
</dbReference>
<keyword evidence="8" id="KW-0460">Magnesium</keyword>
<name>A0AAD2FXD6_9STRA</name>
<dbReference type="InterPro" id="IPR044893">
    <property type="entry name" value="RNA_pol_Rpb1_clamp_domain"/>
</dbReference>
<comment type="caution">
    <text evidence="14">The sequence shown here is derived from an EMBL/GenBank/DDBJ whole genome shotgun (WGS) entry which is preliminary data.</text>
</comment>
<dbReference type="InterPro" id="IPR038120">
    <property type="entry name" value="Rpb1_funnel_sf"/>
</dbReference>
<dbReference type="InterPro" id="IPR045867">
    <property type="entry name" value="DNA-dir_RpoC_beta_prime"/>
</dbReference>
<protein>
    <recommendedName>
        <fullName evidence="11">DNA-directed RNA polymerase subunit</fullName>
        <ecNumber evidence="11">2.7.7.6</ecNumber>
    </recommendedName>
</protein>
<comment type="catalytic activity">
    <reaction evidence="11">
        <text>RNA(n) + a ribonucleoside 5'-triphosphate = RNA(n+1) + diphosphate</text>
        <dbReference type="Rhea" id="RHEA:21248"/>
        <dbReference type="Rhea" id="RHEA-COMP:14527"/>
        <dbReference type="Rhea" id="RHEA-COMP:17342"/>
        <dbReference type="ChEBI" id="CHEBI:33019"/>
        <dbReference type="ChEBI" id="CHEBI:61557"/>
        <dbReference type="ChEBI" id="CHEBI:140395"/>
        <dbReference type="EC" id="2.7.7.6"/>
    </reaction>
</comment>
<comment type="subcellular location">
    <subcellularLocation>
        <location evidence="1">Nucleus</location>
    </subcellularLocation>
</comment>
<keyword evidence="15" id="KW-1185">Reference proteome</keyword>
<evidence type="ECO:0000259" key="13">
    <source>
        <dbReference type="SMART" id="SM00663"/>
    </source>
</evidence>
<feature type="compositionally biased region" description="Low complexity" evidence="12">
    <location>
        <begin position="1498"/>
        <end position="1509"/>
    </location>
</feature>
<evidence type="ECO:0000256" key="5">
    <source>
        <dbReference type="ARBA" id="ARBA00022695"/>
    </source>
</evidence>
<feature type="domain" description="RNA polymerase N-terminal" evidence="13">
    <location>
        <begin position="324"/>
        <end position="633"/>
    </location>
</feature>
<dbReference type="InterPro" id="IPR007083">
    <property type="entry name" value="RNA_pol_Rpb1_4"/>
</dbReference>
<dbReference type="Gene3D" id="6.10.250.2940">
    <property type="match status" value="1"/>
</dbReference>
<evidence type="ECO:0000256" key="2">
    <source>
        <dbReference type="ARBA" id="ARBA00006460"/>
    </source>
</evidence>
<dbReference type="PANTHER" id="PTHR19376:SF11">
    <property type="entry name" value="DNA-DIRECTED RNA POLYMERASE I SUBUNIT RPA1"/>
    <property type="match status" value="1"/>
</dbReference>
<dbReference type="GO" id="GO:0046872">
    <property type="term" value="F:metal ion binding"/>
    <property type="evidence" value="ECO:0007669"/>
    <property type="project" value="UniProtKB-KW"/>
</dbReference>
<evidence type="ECO:0000256" key="11">
    <source>
        <dbReference type="RuleBase" id="RU004279"/>
    </source>
</evidence>
<dbReference type="CDD" id="cd01435">
    <property type="entry name" value="RNAP_I_RPA1_N"/>
    <property type="match status" value="1"/>
</dbReference>
<dbReference type="Pfam" id="PF05000">
    <property type="entry name" value="RNA_pol_Rpb1_4"/>
    <property type="match status" value="1"/>
</dbReference>
<dbReference type="SMART" id="SM00663">
    <property type="entry name" value="RPOLA_N"/>
    <property type="match status" value="1"/>
</dbReference>
<reference evidence="14" key="1">
    <citation type="submission" date="2023-08" db="EMBL/GenBank/DDBJ databases">
        <authorList>
            <person name="Audoor S."/>
            <person name="Bilcke G."/>
        </authorList>
    </citation>
    <scope>NUCLEOTIDE SEQUENCE</scope>
</reference>
<evidence type="ECO:0000256" key="12">
    <source>
        <dbReference type="SAM" id="MobiDB-lite"/>
    </source>
</evidence>
<dbReference type="GO" id="GO:0005736">
    <property type="term" value="C:RNA polymerase I complex"/>
    <property type="evidence" value="ECO:0007669"/>
    <property type="project" value="TreeGrafter"/>
</dbReference>
<keyword evidence="10" id="KW-0539">Nucleus</keyword>
<dbReference type="Gene3D" id="1.10.132.30">
    <property type="match status" value="1"/>
</dbReference>
<dbReference type="InterPro" id="IPR007080">
    <property type="entry name" value="RNA_pol_Rpb1_1"/>
</dbReference>
<dbReference type="InterPro" id="IPR000722">
    <property type="entry name" value="RNA_pol_asu"/>
</dbReference>
<dbReference type="Proteomes" id="UP001295423">
    <property type="component" value="Unassembled WGS sequence"/>
</dbReference>
<evidence type="ECO:0000313" key="14">
    <source>
        <dbReference type="EMBL" id="CAJ1955371.1"/>
    </source>
</evidence>
<evidence type="ECO:0000256" key="4">
    <source>
        <dbReference type="ARBA" id="ARBA00022679"/>
    </source>
</evidence>
<dbReference type="Gene3D" id="3.30.70.2850">
    <property type="match status" value="1"/>
</dbReference>
<dbReference type="Pfam" id="PF04997">
    <property type="entry name" value="RNA_pol_Rpb1_1"/>
    <property type="match status" value="1"/>
</dbReference>
<dbReference type="GO" id="GO:0003899">
    <property type="term" value="F:DNA-directed RNA polymerase activity"/>
    <property type="evidence" value="ECO:0007669"/>
    <property type="project" value="UniProtKB-EC"/>
</dbReference>
<evidence type="ECO:0000256" key="6">
    <source>
        <dbReference type="ARBA" id="ARBA00022723"/>
    </source>
</evidence>
<keyword evidence="7" id="KW-0862">Zinc</keyword>
<evidence type="ECO:0000256" key="9">
    <source>
        <dbReference type="ARBA" id="ARBA00023163"/>
    </source>
</evidence>
<dbReference type="Gene3D" id="4.10.860.120">
    <property type="entry name" value="RNA polymerase II, clamp domain"/>
    <property type="match status" value="1"/>
</dbReference>
<dbReference type="SUPFAM" id="SSF64484">
    <property type="entry name" value="beta and beta-prime subunits of DNA dependent RNA-polymerase"/>
    <property type="match status" value="1"/>
</dbReference>
<dbReference type="InterPro" id="IPR006592">
    <property type="entry name" value="RNA_pol_N"/>
</dbReference>
<keyword evidence="9 11" id="KW-0804">Transcription</keyword>
<dbReference type="Gene3D" id="3.30.1490.180">
    <property type="entry name" value="RNA polymerase ii"/>
    <property type="match status" value="1"/>
</dbReference>
<dbReference type="PANTHER" id="PTHR19376">
    <property type="entry name" value="DNA-DIRECTED RNA POLYMERASE"/>
    <property type="match status" value="1"/>
</dbReference>
<evidence type="ECO:0000256" key="8">
    <source>
        <dbReference type="ARBA" id="ARBA00022842"/>
    </source>
</evidence>
<dbReference type="Gene3D" id="2.40.40.20">
    <property type="match status" value="1"/>
</dbReference>
<dbReference type="EC" id="2.7.7.6" evidence="11"/>
<organism evidence="14 15">
    <name type="scientific">Cylindrotheca closterium</name>
    <dbReference type="NCBI Taxonomy" id="2856"/>
    <lineage>
        <taxon>Eukaryota</taxon>
        <taxon>Sar</taxon>
        <taxon>Stramenopiles</taxon>
        <taxon>Ochrophyta</taxon>
        <taxon>Bacillariophyta</taxon>
        <taxon>Bacillariophyceae</taxon>
        <taxon>Bacillariophycidae</taxon>
        <taxon>Bacillariales</taxon>
        <taxon>Bacillariaceae</taxon>
        <taxon>Cylindrotheca</taxon>
    </lineage>
</organism>
<dbReference type="Gene3D" id="6.20.50.80">
    <property type="match status" value="1"/>
</dbReference>
<dbReference type="Pfam" id="PF00623">
    <property type="entry name" value="RNA_pol_Rpb1_2"/>
    <property type="match status" value="1"/>
</dbReference>
<dbReference type="FunFam" id="2.40.40.20:FF:000019">
    <property type="entry name" value="DNA-directed RNA polymerase II subunit RPB1"/>
    <property type="match status" value="1"/>
</dbReference>
<accession>A0AAD2FXD6</accession>
<evidence type="ECO:0000256" key="1">
    <source>
        <dbReference type="ARBA" id="ARBA00004123"/>
    </source>
</evidence>
<dbReference type="Pfam" id="PF04998">
    <property type="entry name" value="RNA_pol_Rpb1_5"/>
    <property type="match status" value="1"/>
</dbReference>
<evidence type="ECO:0000256" key="3">
    <source>
        <dbReference type="ARBA" id="ARBA00022478"/>
    </source>
</evidence>
<dbReference type="InterPro" id="IPR047107">
    <property type="entry name" value="DNA-dir_RNA_pol1_lsu_C"/>
</dbReference>
<dbReference type="GO" id="GO:0006351">
    <property type="term" value="P:DNA-templated transcription"/>
    <property type="evidence" value="ECO:0007669"/>
    <property type="project" value="InterPro"/>
</dbReference>
<dbReference type="InterPro" id="IPR042102">
    <property type="entry name" value="RNA_pol_Rpb1_3_sf"/>
</dbReference>
<comment type="similarity">
    <text evidence="2 11">Belongs to the RNA polymerase beta' chain family.</text>
</comment>
<keyword evidence="4 11" id="KW-0808">Transferase</keyword>
<proteinExistence type="inferred from homology"/>
<dbReference type="InterPro" id="IPR007066">
    <property type="entry name" value="RNA_pol_Rpb1_3"/>
</dbReference>
<keyword evidence="3 11" id="KW-0240">DNA-directed RNA polymerase</keyword>
<dbReference type="InterPro" id="IPR007081">
    <property type="entry name" value="RNA_pol_Rpb1_5"/>
</dbReference>
<sequence>MTSPYSNRVIRKQIEKIDFGFYTDDDVRARSVCEVTSSVSIDTLGTSIPNGLYDPRMGPTTADSPPCQTCALGYLECPGHFGHIEMCVPVYHPLLFGKMLELLRVKCFNCHKLRIPKRQMKVYEAKFRLLKAGRYIDALELDDRMAAAMKKISAKGSSGKGGVSIQSAGVAVDNLLDETMVSLPSMSDNSHKLSTLEEGKLRDLVRQVVADCKGNKSCSHCGAYSPKIRQDSSNKVFQAALPAYAKRMNDAEGISIQPALTNGKEQNIDDDMEEGNPSSESVDEAVSSSRDTYMHASEVQAQVSRTWESSPEMCNALFSVQGREVFFLQAVAVPPNRFRPPMHLGGMVVEHGQNQYLTKILQSNELVRSNFASNSEALAYKFWIDLQTHVNCYMDSAKDPSLNKNTAPGIRQLLERKEGMFRKHMMGKRVNFCCRSVISPDPYIGTNEIGIPRHFVETLTYPTPVTDINIEEMRRIVERGPKKYPGARWVEFPDRRVDLSKMDSHQREATAARLLSHARKGGKPAIVGRQMKDGDMVLMNRQPSLHKPSIMAHEVRVLHNPTQKTIRMHYANCNTYNADFDGDEMNCHFPQSDLARAEAEYIAKTDLQFIVPTDGSPLRGLIQDHVIAGVKLTKRDTFLEKWEYQQLLFAALASLPRLELIRSDSNIEMLPPAILKPKPLWTGKQVISTLLNHLRKGNDRDVEGSEVLPGISTERKAKTPGTAFGIAAEEHLVIIRDGELLRGVLDKAAFGATDFCLVHAVFEAYGPEKAGLLLNSLGRLFTAYIQYFSGHSCRMEDLVLTSVSDQTRRDLVKATFNVGSRAAKAWADSEGGKVAIEFDELKAEDPLKPVEAAAAASKVRQLLSGSEGQGNSAAFDGFMMSKLNPLASDIVKACLPDGLAVPFPINTFGIMVTTGAKGSIVNQSQVSCSLGQQALEGRRVPRMSSGRTLPSFAPYDVNPRADGFVMDRFLTGVRPQEYYFHCMAGREGLVDTAVKTSRSGYLQRCLVKHLEELKVCYDYTVRNGEGGVVQFLYGEDGLDPTKSSYLDCTEKSFEYMARNHESLSRRQRALDNASIDLVSKDVDRSESLKENSTLEFQVGDHVRARRLRIGSEWRRGALCEGWHDATIIKKHKKHKADLKYLDDGQIVKSVPFQVDFGRNNTASSTCVIVTAATPDPIISSTRSHRLGTSGACVSERLAGATSSHLRNSTVLKKALESTKVTPKDFGSLVAAKYGAALCAPGEAVGAIAAQSIGEPSTQMTLNTFHLAGAGANVTLGIPRLREIIMTASRQLKTPTMSVPLNDSVSDSEALKLTRSFKKLSLGELVAGRKGISVQETLLQDDGGQWQRSYFVTIKFHPAERIKTAFGIDLNDIAKIVATNFVPALAREMKLELRRSATDGDGTISVQGGEGSPYAAAAGQDNEEGMDDSPGSEEIASLFDDEADDDDVSSDGNDAEDGVNASKSQQQSYGDKDDDEKSTSSTDSSNGSDSDDDNENAPKSSQSTKTSSESDLPVSTSMSSLKVDAKNNSIQLRPLRIDPTARPLLMVGLVEKAASKTLVRSRKNIDSAFINDEEGRGRCLQTAGINFSELWRLEKIDHSRLMSNDIWAIRCSYGVEAARNTIVEQIRSVFGVYGIEVDPRHLSLIADYMTFSGGYTAMNRTGMREMSSPFLQMSFETTAQFLTQAALTGSDDRMESPSANIVVGRPIKHGTGAFSLLVK</sequence>
<evidence type="ECO:0000256" key="7">
    <source>
        <dbReference type="ARBA" id="ARBA00022833"/>
    </source>
</evidence>